<feature type="domain" description="Phospholipase/carboxylesterase/thioesterase" evidence="3">
    <location>
        <begin position="28"/>
        <end position="236"/>
    </location>
</feature>
<dbReference type="SUPFAM" id="SSF53474">
    <property type="entry name" value="alpha/beta-Hydrolases"/>
    <property type="match status" value="1"/>
</dbReference>
<dbReference type="AlphaFoldDB" id="A0A939TU93"/>
<sequence length="246" mass="25779">MTIDQTLVRWTVDGAPAREARAIALLAERPLLVLLHGYGASETDLLGLAPALPPGYVCASLRAPLPVQEFGGFAWAPLVITEAGQAAPEPSVERFEGTPYERAARGVIAWIDAIEQQVTAETGRGIAAAVLLGFSQGGCMVTSLLRVAPQRFAAGVICSGFVAPGFGEYDVLLSEVRPPVFWGRDPADPVIDAARVQSLAEWLPHHVEATVREYAGIGHSIGPGEAADIAAFLVAHVRVGADNAGA</sequence>
<dbReference type="PANTHER" id="PTHR10655">
    <property type="entry name" value="LYSOPHOSPHOLIPASE-RELATED"/>
    <property type="match status" value="1"/>
</dbReference>
<dbReference type="PANTHER" id="PTHR10655:SF17">
    <property type="entry name" value="LYSOPHOSPHOLIPASE-LIKE PROTEIN 1"/>
    <property type="match status" value="1"/>
</dbReference>
<comment type="similarity">
    <text evidence="1">Belongs to the AB hydrolase superfamily. AB hydrolase 2 family.</text>
</comment>
<comment type="caution">
    <text evidence="4">The sequence shown here is derived from an EMBL/GenBank/DDBJ whole genome shotgun (WGS) entry which is preliminary data.</text>
</comment>
<protein>
    <recommendedName>
        <fullName evidence="3">Phospholipase/carboxylesterase/thioesterase domain-containing protein</fullName>
    </recommendedName>
</protein>
<dbReference type="Pfam" id="PF02230">
    <property type="entry name" value="Abhydrolase_2"/>
    <property type="match status" value="1"/>
</dbReference>
<dbReference type="InterPro" id="IPR029058">
    <property type="entry name" value="AB_hydrolase_fold"/>
</dbReference>
<keyword evidence="5" id="KW-1185">Reference proteome</keyword>
<dbReference type="InterPro" id="IPR003140">
    <property type="entry name" value="PLipase/COase/thioEstase"/>
</dbReference>
<dbReference type="Proteomes" id="UP000668403">
    <property type="component" value="Unassembled WGS sequence"/>
</dbReference>
<dbReference type="GO" id="GO:0016787">
    <property type="term" value="F:hydrolase activity"/>
    <property type="evidence" value="ECO:0007669"/>
    <property type="project" value="UniProtKB-KW"/>
</dbReference>
<dbReference type="EMBL" id="JAGFBF010000004">
    <property type="protein sequence ID" value="MBO2989505.1"/>
    <property type="molecule type" value="Genomic_DNA"/>
</dbReference>
<proteinExistence type="inferred from homology"/>
<evidence type="ECO:0000256" key="1">
    <source>
        <dbReference type="ARBA" id="ARBA00006499"/>
    </source>
</evidence>
<gene>
    <name evidence="4" type="ORF">J4H85_05800</name>
</gene>
<evidence type="ECO:0000313" key="5">
    <source>
        <dbReference type="Proteomes" id="UP000668403"/>
    </source>
</evidence>
<evidence type="ECO:0000313" key="4">
    <source>
        <dbReference type="EMBL" id="MBO2989505.1"/>
    </source>
</evidence>
<accession>A0A939TU93</accession>
<evidence type="ECO:0000259" key="3">
    <source>
        <dbReference type="Pfam" id="PF02230"/>
    </source>
</evidence>
<name>A0A939TU93_9MICO</name>
<dbReference type="InterPro" id="IPR050565">
    <property type="entry name" value="LYPA1-2/EST-like"/>
</dbReference>
<organism evidence="4 5">
    <name type="scientific">Leucobacter tardus</name>
    <dbReference type="NCBI Taxonomy" id="501483"/>
    <lineage>
        <taxon>Bacteria</taxon>
        <taxon>Bacillati</taxon>
        <taxon>Actinomycetota</taxon>
        <taxon>Actinomycetes</taxon>
        <taxon>Micrococcales</taxon>
        <taxon>Microbacteriaceae</taxon>
        <taxon>Leucobacter</taxon>
    </lineage>
</organism>
<dbReference type="Gene3D" id="3.40.50.1820">
    <property type="entry name" value="alpha/beta hydrolase"/>
    <property type="match status" value="1"/>
</dbReference>
<keyword evidence="2" id="KW-0378">Hydrolase</keyword>
<reference evidence="4" key="1">
    <citation type="submission" date="2021-03" db="EMBL/GenBank/DDBJ databases">
        <title>Leucobacter chromiisoli sp. nov., isolated from chromium-containing soil of chemical plant.</title>
        <authorList>
            <person name="Xu Z."/>
        </authorList>
    </citation>
    <scope>NUCLEOTIDE SEQUENCE</scope>
    <source>
        <strain evidence="4">K 70/01</strain>
    </source>
</reference>
<evidence type="ECO:0000256" key="2">
    <source>
        <dbReference type="ARBA" id="ARBA00022801"/>
    </source>
</evidence>